<comment type="caution">
    <text evidence="6">The sequence shown here is derived from an EMBL/GenBank/DDBJ whole genome shotgun (WGS) entry which is preliminary data.</text>
</comment>
<feature type="binding site" evidence="4">
    <location>
        <position position="286"/>
    </location>
    <ligand>
        <name>S-adenosyl-L-methionine</name>
        <dbReference type="ChEBI" id="CHEBI:59789"/>
    </ligand>
</feature>
<dbReference type="Pfam" id="PF05958">
    <property type="entry name" value="tRNA_U5-meth_tr"/>
    <property type="match status" value="1"/>
</dbReference>
<reference evidence="6 7" key="1">
    <citation type="submission" date="2019-09" db="EMBL/GenBank/DDBJ databases">
        <title>Mumia zhuanghuii sp. nov. isolated from the intestinal contents of plateau pika (Ochotona curzoniae) in the Qinghai-Tibet plateau of China.</title>
        <authorList>
            <person name="Tian Z."/>
        </authorList>
    </citation>
    <scope>NUCLEOTIDE SEQUENCE [LARGE SCALE GENOMIC DNA]</scope>
    <source>
        <strain evidence="7">350</strain>
    </source>
</reference>
<dbReference type="Proteomes" id="UP000307768">
    <property type="component" value="Unassembled WGS sequence"/>
</dbReference>
<dbReference type="InterPro" id="IPR012340">
    <property type="entry name" value="NA-bd_OB-fold"/>
</dbReference>
<dbReference type="PANTHER" id="PTHR11061:SF30">
    <property type="entry name" value="TRNA (URACIL(54)-C(5))-METHYLTRANSFERASE"/>
    <property type="match status" value="1"/>
</dbReference>
<dbReference type="SUPFAM" id="SSF50249">
    <property type="entry name" value="Nucleic acid-binding proteins"/>
    <property type="match status" value="1"/>
</dbReference>
<dbReference type="PROSITE" id="PS50926">
    <property type="entry name" value="TRAM"/>
    <property type="match status" value="1"/>
</dbReference>
<dbReference type="AlphaFoldDB" id="A0A5Q6RPQ4"/>
<keyword evidence="1 4" id="KW-0489">Methyltransferase</keyword>
<dbReference type="InterPro" id="IPR029063">
    <property type="entry name" value="SAM-dependent_MTases_sf"/>
</dbReference>
<name>A0A5Q6RPQ4_9ACTN</name>
<dbReference type="CDD" id="cd02440">
    <property type="entry name" value="AdoMet_MTases"/>
    <property type="match status" value="1"/>
</dbReference>
<evidence type="ECO:0000256" key="4">
    <source>
        <dbReference type="PROSITE-ProRule" id="PRU01024"/>
    </source>
</evidence>
<evidence type="ECO:0000256" key="1">
    <source>
        <dbReference type="ARBA" id="ARBA00022603"/>
    </source>
</evidence>
<dbReference type="PROSITE" id="PS51687">
    <property type="entry name" value="SAM_MT_RNA_M5U"/>
    <property type="match status" value="1"/>
</dbReference>
<feature type="active site" description="Nucleophile" evidence="4">
    <location>
        <position position="382"/>
    </location>
</feature>
<dbReference type="Pfam" id="PF01135">
    <property type="entry name" value="PCMT"/>
    <property type="match status" value="1"/>
</dbReference>
<evidence type="ECO:0000259" key="5">
    <source>
        <dbReference type="PROSITE" id="PS50926"/>
    </source>
</evidence>
<accession>A0A5Q6RPQ4</accession>
<keyword evidence="2 4" id="KW-0808">Transferase</keyword>
<dbReference type="PANTHER" id="PTHR11061">
    <property type="entry name" value="RNA M5U METHYLTRANSFERASE"/>
    <property type="match status" value="1"/>
</dbReference>
<dbReference type="Gene3D" id="2.40.50.1070">
    <property type="match status" value="1"/>
</dbReference>
<feature type="binding site" evidence="4">
    <location>
        <position position="257"/>
    </location>
    <ligand>
        <name>S-adenosyl-L-methionine</name>
        <dbReference type="ChEBI" id="CHEBI:59789"/>
    </ligand>
</feature>
<dbReference type="Gene3D" id="2.40.50.140">
    <property type="entry name" value="Nucleic acid-binding proteins"/>
    <property type="match status" value="1"/>
</dbReference>
<evidence type="ECO:0000313" key="7">
    <source>
        <dbReference type="Proteomes" id="UP000307768"/>
    </source>
</evidence>
<evidence type="ECO:0000256" key="2">
    <source>
        <dbReference type="ARBA" id="ARBA00022679"/>
    </source>
</evidence>
<gene>
    <name evidence="6" type="ORF">FE697_019380</name>
</gene>
<dbReference type="InterPro" id="IPR010280">
    <property type="entry name" value="U5_MeTrfase_fam"/>
</dbReference>
<keyword evidence="3 4" id="KW-0949">S-adenosyl-L-methionine</keyword>
<dbReference type="Pfam" id="PF01938">
    <property type="entry name" value="TRAM"/>
    <property type="match status" value="1"/>
</dbReference>
<dbReference type="GO" id="GO:0070041">
    <property type="term" value="F:rRNA (uridine-C5-)-methyltransferase activity"/>
    <property type="evidence" value="ECO:0007669"/>
    <property type="project" value="TreeGrafter"/>
</dbReference>
<evidence type="ECO:0000313" key="6">
    <source>
        <dbReference type="EMBL" id="KAA1420043.1"/>
    </source>
</evidence>
<sequence>MRHSGGVSTPVEDTQDLTGSRVELEIGPVAHGGHCVARWDGRVVFVRHTLPGERVVAEITEGGAGDRFLRADAVEVLTAAPGRVASRCPVSGPGGCGGCDFQHVDLAVQRELLGAVVEEQLSRLARIDRRVVVRPPLGDEDADGLDWRTRVTFATGSDGSLGLRKHRSHEVVPLDACPIASPELPDVLSLPWPASRVLAVAGSGGDRFVGAYDVTGDLPSVETDGLMADGRRVSGRAWVRERVRDREFRVGGSGFWQVHPRSAETLVDAVLRAADVRPGERVADLYAGVGLFTAFLAEAVGPEGTVLSVEGDARGSRDAKRNLHDLPQAAVLHGDVEQLLRRGDVGERCDVVVLDPPRTGARAKVVRAIAALRPRRVVYVACDPAALARDVATFASEGYDLGEVEAYALFPMTHHVECVAVLDRRS</sequence>
<dbReference type="SUPFAM" id="SSF53335">
    <property type="entry name" value="S-adenosyl-L-methionine-dependent methyltransferases"/>
    <property type="match status" value="1"/>
</dbReference>
<proteinExistence type="inferred from homology"/>
<dbReference type="InterPro" id="IPR002792">
    <property type="entry name" value="TRAM_dom"/>
</dbReference>
<feature type="binding site" evidence="4">
    <location>
        <position position="310"/>
    </location>
    <ligand>
        <name>S-adenosyl-L-methionine</name>
        <dbReference type="ChEBI" id="CHEBI:59789"/>
    </ligand>
</feature>
<feature type="domain" description="TRAM" evidence="5">
    <location>
        <begin position="15"/>
        <end position="75"/>
    </location>
</feature>
<organism evidence="6 7">
    <name type="scientific">Mumia zhuanghuii</name>
    <dbReference type="NCBI Taxonomy" id="2585211"/>
    <lineage>
        <taxon>Bacteria</taxon>
        <taxon>Bacillati</taxon>
        <taxon>Actinomycetota</taxon>
        <taxon>Actinomycetes</taxon>
        <taxon>Propionibacteriales</taxon>
        <taxon>Nocardioidaceae</taxon>
        <taxon>Mumia</taxon>
    </lineage>
</organism>
<comment type="similarity">
    <text evidence="4">Belongs to the class I-like SAM-binding methyltransferase superfamily. RNA M5U methyltransferase family.</text>
</comment>
<dbReference type="EMBL" id="VDFQ02000006">
    <property type="protein sequence ID" value="KAA1420043.1"/>
    <property type="molecule type" value="Genomic_DNA"/>
</dbReference>
<dbReference type="GO" id="GO:0070475">
    <property type="term" value="P:rRNA base methylation"/>
    <property type="evidence" value="ECO:0007669"/>
    <property type="project" value="TreeGrafter"/>
</dbReference>
<dbReference type="Gene3D" id="3.40.50.150">
    <property type="entry name" value="Vaccinia Virus protein VP39"/>
    <property type="match status" value="2"/>
</dbReference>
<protein>
    <submittedName>
        <fullName evidence="6">Class I SAM-dependent RNA methyltransferase</fullName>
    </submittedName>
</protein>
<evidence type="ECO:0000256" key="3">
    <source>
        <dbReference type="ARBA" id="ARBA00022691"/>
    </source>
</evidence>
<dbReference type="OrthoDB" id="9804590at2"/>
<feature type="binding site" evidence="4">
    <location>
        <position position="355"/>
    </location>
    <ligand>
        <name>S-adenosyl-L-methionine</name>
        <dbReference type="ChEBI" id="CHEBI:59789"/>
    </ligand>
</feature>